<dbReference type="RefSeq" id="WP_011863532.1">
    <property type="nucleotide sequence ID" value="NC_009091.1"/>
</dbReference>
<keyword evidence="3" id="KW-1185">Reference proteome</keyword>
<proteinExistence type="predicted"/>
<gene>
    <name evidence="2" type="ordered locus">P9301_16091</name>
</gene>
<dbReference type="Proteomes" id="UP000001430">
    <property type="component" value="Chromosome"/>
</dbReference>
<accession>A3PEQ7</accession>
<evidence type="ECO:0000256" key="1">
    <source>
        <dbReference type="SAM" id="SignalP"/>
    </source>
</evidence>
<reference evidence="2 3" key="1">
    <citation type="journal article" date="2007" name="PLoS Genet.">
        <title>Patterns and implications of gene gain and loss in the evolution of Prochlorococcus.</title>
        <authorList>
            <person name="Kettler G.C."/>
            <person name="Martiny A.C."/>
            <person name="Huang K."/>
            <person name="Zucker J."/>
            <person name="Coleman M.L."/>
            <person name="Rodrigue S."/>
            <person name="Chen F."/>
            <person name="Lapidus A."/>
            <person name="Ferriera S."/>
            <person name="Johnson J."/>
            <person name="Steglich C."/>
            <person name="Church G.M."/>
            <person name="Richardson P."/>
            <person name="Chisholm S.W."/>
        </authorList>
    </citation>
    <scope>NUCLEOTIDE SEQUENCE [LARGE SCALE GENOMIC DNA]</scope>
    <source>
        <strain evidence="2 3">MIT 9301</strain>
    </source>
</reference>
<name>A3PEQ7_PROM0</name>
<sequence>MKRFLLLCLLFELIPSAQARVVYIINFGRINIEERCQDGQADHQVWRMDVRGNIQKINLKGQGDNYFKNPELIPIDIRKTDKGYLCSQRQLTKSEIKAYNKKFK</sequence>
<dbReference type="EMBL" id="CP000576">
    <property type="protein sequence ID" value="ABO18232.1"/>
    <property type="molecule type" value="Genomic_DNA"/>
</dbReference>
<evidence type="ECO:0000313" key="2">
    <source>
        <dbReference type="EMBL" id="ABO18232.1"/>
    </source>
</evidence>
<dbReference type="AlphaFoldDB" id="A3PEQ7"/>
<keyword evidence="1" id="KW-0732">Signal</keyword>
<dbReference type="HOGENOM" id="CLU_2247644_0_0_3"/>
<evidence type="ECO:0000313" key="3">
    <source>
        <dbReference type="Proteomes" id="UP000001430"/>
    </source>
</evidence>
<protein>
    <submittedName>
        <fullName evidence="2">Uncharacterized protein</fullName>
    </submittedName>
</protein>
<feature type="signal peptide" evidence="1">
    <location>
        <begin position="1"/>
        <end position="19"/>
    </location>
</feature>
<dbReference type="STRING" id="167546.P9301_16091"/>
<organism evidence="2 3">
    <name type="scientific">Prochlorococcus marinus (strain MIT 9301)</name>
    <dbReference type="NCBI Taxonomy" id="167546"/>
    <lineage>
        <taxon>Bacteria</taxon>
        <taxon>Bacillati</taxon>
        <taxon>Cyanobacteriota</taxon>
        <taxon>Cyanophyceae</taxon>
        <taxon>Synechococcales</taxon>
        <taxon>Prochlorococcaceae</taxon>
        <taxon>Prochlorococcus</taxon>
    </lineage>
</organism>
<dbReference type="KEGG" id="pmg:P9301_16091"/>
<feature type="chain" id="PRO_5002657562" evidence="1">
    <location>
        <begin position="20"/>
        <end position="104"/>
    </location>
</feature>